<dbReference type="InterPro" id="IPR050554">
    <property type="entry name" value="Met_Synthase/Corrinoid"/>
</dbReference>
<comment type="caution">
    <text evidence="28">The sequence shown here is derived from an EMBL/GenBank/DDBJ whole genome shotgun (WGS) entry which is preliminary data.</text>
</comment>
<keyword evidence="9 21" id="KW-0028">Amino-acid biosynthesis</keyword>
<reference evidence="29" key="1">
    <citation type="submission" date="2023-07" db="EMBL/GenBank/DDBJ databases">
        <title>Genome mining of underrepresented organisms for secondary metabolites.</title>
        <authorList>
            <person name="D'Agostino P.M."/>
        </authorList>
    </citation>
    <scope>NUCLEOTIDE SEQUENCE [LARGE SCALE GENOMIC DNA]</scope>
    <source>
        <strain evidence="29">WS4403</strain>
    </source>
</reference>
<evidence type="ECO:0000256" key="10">
    <source>
        <dbReference type="ARBA" id="ARBA00022628"/>
    </source>
</evidence>
<evidence type="ECO:0000256" key="14">
    <source>
        <dbReference type="ARBA" id="ARBA00022737"/>
    </source>
</evidence>
<sequence>MSNRTEALQQQLAKRIMVLDGGMGTMIQSYKLEESDFRGERFADWQSDLKGNNDLLVLTRPDIISAIHDGYLAAGADILETNTFNSTTIAMADYHMESLSAEINFVAAKLARASADEWTAKTPHRPRYVAGVLGPTNRTCSISPDVNDPAFRNVTFDQLVEAYRESTRALVEGGSDLIMIETVFDTLNAKAAIFAVQTEFDALGVDLPLMISGTITDASGRTLSGQTTEAFYNSLRHAQPLSFGLNCALGPDELRQYVAELSRLAECYVTAHPNAGLPNAFGEYDLDATIMAEQIGEWARAGFLNIVGGCCGTTPEHIAAIAQIVDGVAPRQLPDIPVACRLSGLEPLNISAESLFVNVGERTNVTGSAKFKRLIKEEKYNEALEVALQQVESGAQIIDINMDEGMLDAEAAMVRFLNLIAGEPDIARVPIMIDSSKWEVIEKGLKCIQGKGIVNSISMKEGVDAFIHHAKLVRRYGAAMVVMAFDEVGQADTRARKIEICRRAYKILTEEVGFPPEDIIFDPNIFAVATGIEEHNNYAQDFIGACEDIKRELPHAMISGGVSNVSFSFRGNDPVREAIHAVFLYYAIRNGMDMGIVNAGQLAIYDDLSAELRDAVEDVVLNRRDDGTERLLELAEKYRGSKSGDESNKQLAEWRSWEVEKRLEYSLVKGITEFIEADTEEARQKVARPIEVIEGSLMAGMNVVGDLFGEGKMFLPQVVKSARVMKQAVAYLEPYIEASKEKGQTNGKIVLATVKGDVHDIGKNIVGVVLQCNNYEIIDLGVMVPGEKILKTAREVNADIIGLSGLITPSLDEMVNVAKEMERQGFTLPLLIGGATTSKAHTAVKIEQNYSGPTVYVQNASRTVGVVSALLSATQHDDFVARTRKEYDTVRIQHARKKPRTPPVSLQTARDNDFAFDWQHYTPPVAHRLGVSAVEASIDTLRNYIDWTPFFMTWSLAGKYPRILEDEVVGEEAKRLLADANAMLDQLHNQGTLNPRGVVGIFPANRVGDDIEIYQDESRSHVIQISHHLRQQTEKTGFANYCLADFVAPKSSGKADYLGAFAVTGGLEEDELAAAFDAQHDDYNKIMVKALADRLAEAFAEYLHERVRKVIWGFAANENLSNEELIRENYQGIRPAPGYPACPEHTEKATIWKLLDVERHTGMKLTESFAMWPGAAVSGWYFSHAESKYFAVAQLQRDQIEDYAARKGMPVTDVERWLAPNLGYDAD</sequence>
<dbReference type="Gene3D" id="3.20.20.20">
    <property type="entry name" value="Dihydropteroate synthase-like"/>
    <property type="match status" value="1"/>
</dbReference>
<feature type="domain" description="B12-binding" evidence="26">
    <location>
        <begin position="746"/>
        <end position="881"/>
    </location>
</feature>
<dbReference type="InterPro" id="IPR006158">
    <property type="entry name" value="Cobalamin-bd"/>
</dbReference>
<feature type="domain" description="Pterin-binding" evidence="24">
    <location>
        <begin position="356"/>
        <end position="617"/>
    </location>
</feature>
<evidence type="ECO:0000256" key="1">
    <source>
        <dbReference type="ARBA" id="ARBA00001700"/>
    </source>
</evidence>
<dbReference type="InterPro" id="IPR033706">
    <property type="entry name" value="Met_synthase_B12-bd"/>
</dbReference>
<evidence type="ECO:0000313" key="28">
    <source>
        <dbReference type="EMBL" id="MBP2169289.1"/>
    </source>
</evidence>
<dbReference type="PANTHER" id="PTHR45833">
    <property type="entry name" value="METHIONINE SYNTHASE"/>
    <property type="match status" value="1"/>
</dbReference>
<evidence type="ECO:0000256" key="6">
    <source>
        <dbReference type="ARBA" id="ARBA00012032"/>
    </source>
</evidence>
<comment type="domain">
    <text evidence="21">Modular enzyme with four functionally distinct domains. The isolated Hcy-binding domain catalyzes methyl transfer from free methylcobalamin to homocysteine. The Hcy-binding domain in association with the pterin-binding domain catalyzes the methylation of cob(I)alamin by methyltetrahydrofolate and the methylation of homocysteine. The B12-binding domain binds the cofactor. The AdoMet activation domain binds S-adenosyl-L-methionine. Under aerobic conditions cob(I)alamin can be converted to inactive cob(II)alamin. Reductive methylation by S-adenosyl-L-methionine and flavodoxin regenerates methylcobalamin.</text>
</comment>
<dbReference type="PROSITE" id="PS50970">
    <property type="entry name" value="HCY"/>
    <property type="match status" value="1"/>
</dbReference>
<evidence type="ECO:0000259" key="25">
    <source>
        <dbReference type="PROSITE" id="PS50974"/>
    </source>
</evidence>
<keyword evidence="13 21" id="KW-0479">Metal-binding</keyword>
<evidence type="ECO:0000256" key="9">
    <source>
        <dbReference type="ARBA" id="ARBA00022605"/>
    </source>
</evidence>
<keyword evidence="16 21" id="KW-0486">Methionine biosynthesis</keyword>
<evidence type="ECO:0000256" key="17">
    <source>
        <dbReference type="ARBA" id="ARBA00023285"/>
    </source>
</evidence>
<evidence type="ECO:0000256" key="22">
    <source>
        <dbReference type="PROSITE-ProRule" id="PRU00333"/>
    </source>
</evidence>
<dbReference type="CDD" id="cd00740">
    <property type="entry name" value="MeTr"/>
    <property type="match status" value="1"/>
</dbReference>
<dbReference type="Gene3D" id="1.10.288.10">
    <property type="entry name" value="Cobalamin-dependent Methionine Synthase, domain 2"/>
    <property type="match status" value="1"/>
</dbReference>
<dbReference type="Pfam" id="PF02574">
    <property type="entry name" value="S-methyl_trans"/>
    <property type="match status" value="1"/>
</dbReference>
<evidence type="ECO:0000256" key="18">
    <source>
        <dbReference type="ARBA" id="ARBA00025552"/>
    </source>
</evidence>
<dbReference type="NCBIfam" id="NF007024">
    <property type="entry name" value="PRK09490.1"/>
    <property type="match status" value="1"/>
</dbReference>
<dbReference type="InterPro" id="IPR036594">
    <property type="entry name" value="Meth_synthase_dom"/>
</dbReference>
<feature type="domain" description="B12-binding N-terminal" evidence="27">
    <location>
        <begin position="650"/>
        <end position="744"/>
    </location>
</feature>
<keyword evidence="29" id="KW-1185">Reference proteome</keyword>
<comment type="similarity">
    <text evidence="5">Belongs to the vitamin-B12 dependent methionine synthase family.</text>
</comment>
<comment type="pathway">
    <text evidence="4 21">Amino-acid biosynthesis; L-methionine biosynthesis via de novo pathway; L-methionine from L-homocysteine (MetH route): step 1/1.</text>
</comment>
<dbReference type="SUPFAM" id="SSF51717">
    <property type="entry name" value="Dihydropteroate synthetase-like"/>
    <property type="match status" value="1"/>
</dbReference>
<dbReference type="InterPro" id="IPR000489">
    <property type="entry name" value="Pterin-binding_dom"/>
</dbReference>
<dbReference type="Gene3D" id="1.10.1240.10">
    <property type="entry name" value="Methionine synthase domain"/>
    <property type="match status" value="1"/>
</dbReference>
<dbReference type="SUPFAM" id="SSF82282">
    <property type="entry name" value="Homocysteine S-methyltransferase"/>
    <property type="match status" value="1"/>
</dbReference>
<dbReference type="SMART" id="SM01018">
    <property type="entry name" value="B12-binding_2"/>
    <property type="match status" value="1"/>
</dbReference>
<dbReference type="InterPro" id="IPR003726">
    <property type="entry name" value="HCY_dom"/>
</dbReference>
<evidence type="ECO:0000256" key="21">
    <source>
        <dbReference type="PIRNR" id="PIRNR000381"/>
    </source>
</evidence>
<protein>
    <recommendedName>
        <fullName evidence="7 20">Methionine synthase</fullName>
        <ecNumber evidence="6 20">2.1.1.13</ecNumber>
    </recommendedName>
    <alternativeName>
        <fullName evidence="19 21">5-methyltetrahydrofolate--homocysteine methyltransferase</fullName>
    </alternativeName>
</protein>
<keyword evidence="10 21" id="KW-0846">Cobalamin</keyword>
<evidence type="ECO:0000256" key="2">
    <source>
        <dbReference type="ARBA" id="ARBA00001947"/>
    </source>
</evidence>
<keyword evidence="11 21" id="KW-0808">Transferase</keyword>
<keyword evidence="17 21" id="KW-0170">Cobalt</keyword>
<dbReference type="Pfam" id="PF02310">
    <property type="entry name" value="B12-binding"/>
    <property type="match status" value="1"/>
</dbReference>
<comment type="cofactor">
    <cofactor evidence="2 21 22">
        <name>Zn(2+)</name>
        <dbReference type="ChEBI" id="CHEBI:29105"/>
    </cofactor>
</comment>
<comment type="function">
    <text evidence="18 21">Catalyzes the transfer of a methyl group from methyl-cobalamin to homocysteine, yielding enzyme-bound cob(I)alamin and methionine. Subsequently, remethylates the cofactor using methyltetrahydrofolate.</text>
</comment>
<dbReference type="EMBL" id="JAGGMQ010000001">
    <property type="protein sequence ID" value="MBP2169289.1"/>
    <property type="molecule type" value="Genomic_DNA"/>
</dbReference>
<dbReference type="PIRSF" id="PIRSF000381">
    <property type="entry name" value="MetH"/>
    <property type="match status" value="1"/>
</dbReference>
<evidence type="ECO:0000256" key="16">
    <source>
        <dbReference type="ARBA" id="ARBA00023167"/>
    </source>
</evidence>
<dbReference type="GO" id="GO:0032259">
    <property type="term" value="P:methylation"/>
    <property type="evidence" value="ECO:0007669"/>
    <property type="project" value="UniProtKB-KW"/>
</dbReference>
<accession>A0ABS4P9H8</accession>
<dbReference type="Proteomes" id="UP001195624">
    <property type="component" value="Unassembled WGS sequence"/>
</dbReference>
<dbReference type="Gene3D" id="3.10.196.10">
    <property type="entry name" value="Vitamin B12-dependent methionine synthase, activation domain"/>
    <property type="match status" value="1"/>
</dbReference>
<evidence type="ECO:0000256" key="3">
    <source>
        <dbReference type="ARBA" id="ARBA00001956"/>
    </source>
</evidence>
<evidence type="ECO:0000256" key="7">
    <source>
        <dbReference type="ARBA" id="ARBA00013998"/>
    </source>
</evidence>
<dbReference type="InterPro" id="IPR037010">
    <property type="entry name" value="VitB12-dep_Met_synth_activ_sf"/>
</dbReference>
<dbReference type="CDD" id="cd02069">
    <property type="entry name" value="methionine_synthase_B12_BD"/>
    <property type="match status" value="1"/>
</dbReference>
<keyword evidence="8 21" id="KW-0489">Methyltransferase</keyword>
<dbReference type="PANTHER" id="PTHR45833:SF1">
    <property type="entry name" value="METHIONINE SYNTHASE"/>
    <property type="match status" value="1"/>
</dbReference>
<organism evidence="28 29">
    <name type="scientific">Winslowiella toletana</name>
    <dbReference type="NCBI Taxonomy" id="92490"/>
    <lineage>
        <taxon>Bacteria</taxon>
        <taxon>Pseudomonadati</taxon>
        <taxon>Pseudomonadota</taxon>
        <taxon>Gammaproteobacteria</taxon>
        <taxon>Enterobacterales</taxon>
        <taxon>Erwiniaceae</taxon>
        <taxon>Winslowiella</taxon>
    </lineage>
</organism>
<name>A0ABS4P9H8_9GAMM</name>
<dbReference type="InterPro" id="IPR011005">
    <property type="entry name" value="Dihydropteroate_synth-like_sf"/>
</dbReference>
<evidence type="ECO:0000259" key="26">
    <source>
        <dbReference type="PROSITE" id="PS51332"/>
    </source>
</evidence>
<evidence type="ECO:0000256" key="4">
    <source>
        <dbReference type="ARBA" id="ARBA00005178"/>
    </source>
</evidence>
<evidence type="ECO:0000256" key="12">
    <source>
        <dbReference type="ARBA" id="ARBA00022691"/>
    </source>
</evidence>
<dbReference type="InterPro" id="IPR011822">
    <property type="entry name" value="MetH"/>
</dbReference>
<proteinExistence type="inferred from homology"/>
<dbReference type="Pfam" id="PF00809">
    <property type="entry name" value="Pterin_bind"/>
    <property type="match status" value="1"/>
</dbReference>
<evidence type="ECO:0000259" key="27">
    <source>
        <dbReference type="PROSITE" id="PS51337"/>
    </source>
</evidence>
<keyword evidence="14" id="KW-0677">Repeat</keyword>
<evidence type="ECO:0000256" key="13">
    <source>
        <dbReference type="ARBA" id="ARBA00022723"/>
    </source>
</evidence>
<dbReference type="Pfam" id="PF02965">
    <property type="entry name" value="Met_synt_B12"/>
    <property type="match status" value="1"/>
</dbReference>
<dbReference type="PROSITE" id="PS51332">
    <property type="entry name" value="B12_BINDING"/>
    <property type="match status" value="1"/>
</dbReference>
<gene>
    <name evidence="28" type="ORF">J2125_002481</name>
</gene>
<feature type="domain" description="AdoMet activation" evidence="25">
    <location>
        <begin position="897"/>
        <end position="1227"/>
    </location>
</feature>
<dbReference type="InterPro" id="IPR036724">
    <property type="entry name" value="Cobalamin-bd_sf"/>
</dbReference>
<dbReference type="PROSITE" id="PS50972">
    <property type="entry name" value="PTERIN_BINDING"/>
    <property type="match status" value="1"/>
</dbReference>
<feature type="binding site" evidence="22">
    <location>
        <position position="310"/>
    </location>
    <ligand>
        <name>Zn(2+)</name>
        <dbReference type="ChEBI" id="CHEBI:29105"/>
    </ligand>
</feature>
<keyword evidence="12 21" id="KW-0949">S-adenosyl-L-methionine</keyword>
<keyword evidence="15 21" id="KW-0862">Zinc</keyword>
<dbReference type="RefSeq" id="WP_026111778.1">
    <property type="nucleotide sequence ID" value="NZ_JAGGMQ010000001.1"/>
</dbReference>
<dbReference type="Gene3D" id="3.20.20.330">
    <property type="entry name" value="Homocysteine-binding-like domain"/>
    <property type="match status" value="1"/>
</dbReference>
<dbReference type="GO" id="GO:0008705">
    <property type="term" value="F:methionine synthase activity"/>
    <property type="evidence" value="ECO:0007669"/>
    <property type="project" value="UniProtKB-EC"/>
</dbReference>
<evidence type="ECO:0000256" key="15">
    <source>
        <dbReference type="ARBA" id="ARBA00022833"/>
    </source>
</evidence>
<evidence type="ECO:0000259" key="23">
    <source>
        <dbReference type="PROSITE" id="PS50970"/>
    </source>
</evidence>
<evidence type="ECO:0000256" key="20">
    <source>
        <dbReference type="NCBIfam" id="TIGR02082"/>
    </source>
</evidence>
<evidence type="ECO:0000256" key="19">
    <source>
        <dbReference type="ARBA" id="ARBA00031040"/>
    </source>
</evidence>
<evidence type="ECO:0000256" key="8">
    <source>
        <dbReference type="ARBA" id="ARBA00022603"/>
    </source>
</evidence>
<evidence type="ECO:0000259" key="24">
    <source>
        <dbReference type="PROSITE" id="PS50972"/>
    </source>
</evidence>
<dbReference type="InterPro" id="IPR004223">
    <property type="entry name" value="VitB12-dep_Met_synth_activ_dom"/>
</dbReference>
<dbReference type="InterPro" id="IPR003759">
    <property type="entry name" value="Cbl-bd_cap"/>
</dbReference>
<evidence type="ECO:0000313" key="29">
    <source>
        <dbReference type="Proteomes" id="UP001195624"/>
    </source>
</evidence>
<dbReference type="PROSITE" id="PS50974">
    <property type="entry name" value="ADOMET_ACTIVATION"/>
    <property type="match status" value="1"/>
</dbReference>
<evidence type="ECO:0000256" key="5">
    <source>
        <dbReference type="ARBA" id="ARBA00010398"/>
    </source>
</evidence>
<comment type="catalytic activity">
    <reaction evidence="1 21">
        <text>(6S)-5-methyl-5,6,7,8-tetrahydrofolate + L-homocysteine = (6S)-5,6,7,8-tetrahydrofolate + L-methionine</text>
        <dbReference type="Rhea" id="RHEA:11172"/>
        <dbReference type="ChEBI" id="CHEBI:18608"/>
        <dbReference type="ChEBI" id="CHEBI:57453"/>
        <dbReference type="ChEBI" id="CHEBI:57844"/>
        <dbReference type="ChEBI" id="CHEBI:58199"/>
        <dbReference type="EC" id="2.1.1.13"/>
    </reaction>
</comment>
<dbReference type="SUPFAM" id="SSF52242">
    <property type="entry name" value="Cobalamin (vitamin B12)-binding domain"/>
    <property type="match status" value="1"/>
</dbReference>
<dbReference type="PROSITE" id="PS51337">
    <property type="entry name" value="B12_BINDING_NTER"/>
    <property type="match status" value="1"/>
</dbReference>
<feature type="domain" description="Hcy-binding" evidence="23">
    <location>
        <begin position="5"/>
        <end position="325"/>
    </location>
</feature>
<evidence type="ECO:0000256" key="11">
    <source>
        <dbReference type="ARBA" id="ARBA00022679"/>
    </source>
</evidence>
<dbReference type="Pfam" id="PF02607">
    <property type="entry name" value="B12-binding_2"/>
    <property type="match status" value="1"/>
</dbReference>
<dbReference type="SUPFAM" id="SSF56507">
    <property type="entry name" value="Methionine synthase activation domain-like"/>
    <property type="match status" value="1"/>
</dbReference>
<feature type="binding site" evidence="22">
    <location>
        <position position="311"/>
    </location>
    <ligand>
        <name>Zn(2+)</name>
        <dbReference type="ChEBI" id="CHEBI:29105"/>
    </ligand>
</feature>
<dbReference type="Gene3D" id="3.40.50.280">
    <property type="entry name" value="Cobalamin-binding domain"/>
    <property type="match status" value="1"/>
</dbReference>
<feature type="binding site" evidence="22">
    <location>
        <position position="247"/>
    </location>
    <ligand>
        <name>Zn(2+)</name>
        <dbReference type="ChEBI" id="CHEBI:29105"/>
    </ligand>
</feature>
<dbReference type="InterPro" id="IPR036589">
    <property type="entry name" value="HCY_dom_sf"/>
</dbReference>
<dbReference type="SUPFAM" id="SSF47644">
    <property type="entry name" value="Methionine synthase domain"/>
    <property type="match status" value="1"/>
</dbReference>
<dbReference type="NCBIfam" id="TIGR02082">
    <property type="entry name" value="metH"/>
    <property type="match status" value="1"/>
</dbReference>
<comment type="cofactor">
    <cofactor evidence="3 21">
        <name>methylcob(III)alamin</name>
        <dbReference type="ChEBI" id="CHEBI:28115"/>
    </cofactor>
</comment>
<dbReference type="EC" id="2.1.1.13" evidence="6 20"/>